<feature type="domain" description="NodB homology" evidence="5">
    <location>
        <begin position="102"/>
        <end position="278"/>
    </location>
</feature>
<dbReference type="GO" id="GO:0016787">
    <property type="term" value="F:hydrolase activity"/>
    <property type="evidence" value="ECO:0007669"/>
    <property type="project" value="UniProtKB-KW"/>
</dbReference>
<keyword evidence="2 6" id="KW-0378">Hydrolase</keyword>
<dbReference type="Proteomes" id="UP001220064">
    <property type="component" value="Chromosome"/>
</dbReference>
<dbReference type="InterPro" id="IPR002509">
    <property type="entry name" value="NODB_dom"/>
</dbReference>
<dbReference type="Pfam" id="PF01522">
    <property type="entry name" value="Polysacc_deac_1"/>
    <property type="match status" value="1"/>
</dbReference>
<dbReference type="PANTHER" id="PTHR10587:SF133">
    <property type="entry name" value="CHITIN DEACETYLASE 1-RELATED"/>
    <property type="match status" value="1"/>
</dbReference>
<dbReference type="InterPro" id="IPR011330">
    <property type="entry name" value="Glyco_hydro/deAcase_b/a-brl"/>
</dbReference>
<evidence type="ECO:0000256" key="1">
    <source>
        <dbReference type="ARBA" id="ARBA00022723"/>
    </source>
</evidence>
<evidence type="ECO:0000313" key="6">
    <source>
        <dbReference type="EMBL" id="WCZ31504.1"/>
    </source>
</evidence>
<dbReference type="RefSeq" id="WP_022863123.1">
    <property type="nucleotide sequence ID" value="NZ_ATVG01000007.1"/>
</dbReference>
<evidence type="ECO:0000256" key="3">
    <source>
        <dbReference type="SAM" id="MobiDB-lite"/>
    </source>
</evidence>
<feature type="chain" id="PRO_5045819183" evidence="4">
    <location>
        <begin position="28"/>
        <end position="296"/>
    </location>
</feature>
<name>A0ABY7U4A2_9CORY</name>
<keyword evidence="1" id="KW-0479">Metal-binding</keyword>
<dbReference type="SUPFAM" id="SSF88713">
    <property type="entry name" value="Glycoside hydrolase/deacetylase"/>
    <property type="match status" value="1"/>
</dbReference>
<evidence type="ECO:0000256" key="4">
    <source>
        <dbReference type="SAM" id="SignalP"/>
    </source>
</evidence>
<dbReference type="CDD" id="cd10917">
    <property type="entry name" value="CE4_NodB_like_6s_7s"/>
    <property type="match status" value="1"/>
</dbReference>
<gene>
    <name evidence="6" type="primary">pdaC</name>
    <name evidence="6" type="ORF">CMASS_00160</name>
</gene>
<sequence length="296" mass="30805">MARKLTTVFAAAAAVVGVAVTAPNASATPNAFAGKTPPLPAPLNAAADTSADIASDVRGQIDDSVAHAYDQLPPEVKGSIPAPRGTQPDKKQATPAPADCSNCVALTYDDGPGADTNRLLDTLRARHAHASFMVVGGNAGKDEGTLKRMRAEGHTVGNHTTTHPQLPNLDGAALGRELDQTSSTVEHATGQRPKWLRPPYGATNDAVNRAAGDRGMAVALWDVDTRDWATRDTQATCRTAVDEAQAGSIVLMHDIHASSVDAANCILDGLADKGLRAASLDEMIPNPQPGVTYTQK</sequence>
<keyword evidence="7" id="KW-1185">Reference proteome</keyword>
<feature type="region of interest" description="Disordered" evidence="3">
    <location>
        <begin position="71"/>
        <end position="98"/>
    </location>
</feature>
<dbReference type="InterPro" id="IPR050248">
    <property type="entry name" value="Polysacc_deacetylase_ArnD"/>
</dbReference>
<evidence type="ECO:0000313" key="7">
    <source>
        <dbReference type="Proteomes" id="UP001220064"/>
    </source>
</evidence>
<keyword evidence="4" id="KW-0732">Signal</keyword>
<feature type="signal peptide" evidence="4">
    <location>
        <begin position="1"/>
        <end position="27"/>
    </location>
</feature>
<reference evidence="6 7" key="1">
    <citation type="submission" date="2020-10" db="EMBL/GenBank/DDBJ databases">
        <title>Complete genome sequence of Corynebacterium massiliense DSM 45435, type strain of Corynebacterium massiliense.</title>
        <authorList>
            <person name="Busche T."/>
            <person name="Kalinowski J."/>
            <person name="Ruckert C."/>
        </authorList>
    </citation>
    <scope>NUCLEOTIDE SEQUENCE [LARGE SCALE GENOMIC DNA]</scope>
    <source>
        <strain evidence="6 7">DSM 45435</strain>
    </source>
</reference>
<dbReference type="Gene3D" id="3.20.20.370">
    <property type="entry name" value="Glycoside hydrolase/deacetylase"/>
    <property type="match status" value="1"/>
</dbReference>
<accession>A0ABY7U4A2</accession>
<proteinExistence type="predicted"/>
<dbReference type="PANTHER" id="PTHR10587">
    <property type="entry name" value="GLYCOSYL TRANSFERASE-RELATED"/>
    <property type="match status" value="1"/>
</dbReference>
<evidence type="ECO:0000259" key="5">
    <source>
        <dbReference type="PROSITE" id="PS51677"/>
    </source>
</evidence>
<organism evidence="6 7">
    <name type="scientific">Corynebacterium massiliense DSM 45435</name>
    <dbReference type="NCBI Taxonomy" id="1121364"/>
    <lineage>
        <taxon>Bacteria</taxon>
        <taxon>Bacillati</taxon>
        <taxon>Actinomycetota</taxon>
        <taxon>Actinomycetes</taxon>
        <taxon>Mycobacteriales</taxon>
        <taxon>Corynebacteriaceae</taxon>
        <taxon>Corynebacterium</taxon>
    </lineage>
</organism>
<evidence type="ECO:0000256" key="2">
    <source>
        <dbReference type="ARBA" id="ARBA00022801"/>
    </source>
</evidence>
<protein>
    <submittedName>
        <fullName evidence="6">Peptidoglycan-N-acetylmuramic acid deacetylase PdaC</fullName>
        <ecNumber evidence="6">3.5.1.-</ecNumber>
    </submittedName>
</protein>
<dbReference type="EC" id="3.5.1.-" evidence="6"/>
<dbReference type="EMBL" id="CP063189">
    <property type="protein sequence ID" value="WCZ31504.1"/>
    <property type="molecule type" value="Genomic_DNA"/>
</dbReference>
<dbReference type="PROSITE" id="PS51677">
    <property type="entry name" value="NODB"/>
    <property type="match status" value="1"/>
</dbReference>